<evidence type="ECO:0000256" key="7">
    <source>
        <dbReference type="RuleBase" id="RU361169"/>
    </source>
</evidence>
<dbReference type="InterPro" id="IPR012334">
    <property type="entry name" value="Pectin_lyas_fold"/>
</dbReference>
<feature type="region of interest" description="Disordered" evidence="8">
    <location>
        <begin position="172"/>
        <end position="197"/>
    </location>
</feature>
<evidence type="ECO:0000256" key="4">
    <source>
        <dbReference type="ARBA" id="ARBA00022801"/>
    </source>
</evidence>
<dbReference type="InParanoid" id="A0A494G9R0"/>
<reference evidence="10" key="1">
    <citation type="journal article" date="2012" name="Nature">
        <title>The tomato genome sequence provides insights into fleshy fruit evolution.</title>
        <authorList>
            <consortium name="Tomato Genome Consortium"/>
        </authorList>
    </citation>
    <scope>NUCLEOTIDE SEQUENCE [LARGE SCALE GENOMIC DNA]</scope>
    <source>
        <strain evidence="10">cv. Heinz 1706</strain>
    </source>
</reference>
<dbReference type="Gene3D" id="2.160.20.10">
    <property type="entry name" value="Single-stranded right-handed beta-helix, Pectin lyase-like"/>
    <property type="match status" value="1"/>
</dbReference>
<feature type="signal peptide" evidence="9">
    <location>
        <begin position="1"/>
        <end position="19"/>
    </location>
</feature>
<dbReference type="PANTHER" id="PTHR31884:SF13">
    <property type="entry name" value="ENDOPOLYGALACTURONASE B"/>
    <property type="match status" value="1"/>
</dbReference>
<proteinExistence type="inferred from homology"/>
<keyword evidence="4 7" id="KW-0378">Hydrolase</keyword>
<evidence type="ECO:0000256" key="3">
    <source>
        <dbReference type="ARBA" id="ARBA00022737"/>
    </source>
</evidence>
<feature type="chain" id="PRO_5019811113" description="Endopolygalacturonase" evidence="9">
    <location>
        <begin position="20"/>
        <end position="197"/>
    </location>
</feature>
<dbReference type="InterPro" id="IPR011050">
    <property type="entry name" value="Pectin_lyase_fold/virulence"/>
</dbReference>
<evidence type="ECO:0000256" key="2">
    <source>
        <dbReference type="ARBA" id="ARBA00022729"/>
    </source>
</evidence>
<dbReference type="SUPFAM" id="SSF51126">
    <property type="entry name" value="Pectin lyase-like"/>
    <property type="match status" value="1"/>
</dbReference>
<dbReference type="GO" id="GO:0005975">
    <property type="term" value="P:carbohydrate metabolic process"/>
    <property type="evidence" value="ECO:0007669"/>
    <property type="project" value="InterPro"/>
</dbReference>
<evidence type="ECO:0000256" key="8">
    <source>
        <dbReference type="SAM" id="MobiDB-lite"/>
    </source>
</evidence>
<keyword evidence="2 9" id="KW-0732">Signal</keyword>
<dbReference type="Proteomes" id="UP000004994">
    <property type="component" value="Unassembled WGS sequence"/>
</dbReference>
<keyword evidence="11" id="KW-1185">Reference proteome</keyword>
<dbReference type="PANTHER" id="PTHR31884">
    <property type="entry name" value="POLYGALACTURONASE"/>
    <property type="match status" value="1"/>
</dbReference>
<dbReference type="GO" id="GO:0004650">
    <property type="term" value="F:polygalacturonase activity"/>
    <property type="evidence" value="ECO:0007669"/>
    <property type="project" value="InterPro"/>
</dbReference>
<dbReference type="EnsemblPlants" id="Solyc00g104730.2.1">
    <property type="protein sequence ID" value="Solyc00g104730.2.1"/>
    <property type="gene ID" value="Solyc00g104730.2"/>
</dbReference>
<evidence type="ECO:0000313" key="10">
    <source>
        <dbReference type="EnsemblPlants" id="Solyc00g104730.2.1"/>
    </source>
</evidence>
<dbReference type="PaxDb" id="4081-Solyc00g104730.1.1"/>
<reference evidence="10" key="2">
    <citation type="submission" date="2019-04" db="UniProtKB">
        <authorList>
            <consortium name="EnsemblPlants"/>
        </authorList>
    </citation>
    <scope>IDENTIFICATION</scope>
    <source>
        <strain evidence="10">cv. Heinz 1706</strain>
    </source>
</reference>
<evidence type="ECO:0000313" key="11">
    <source>
        <dbReference type="Proteomes" id="UP000004994"/>
    </source>
</evidence>
<accession>A0A494G9R0</accession>
<keyword evidence="5 7" id="KW-0326">Glycosidase</keyword>
<dbReference type="GO" id="GO:0071555">
    <property type="term" value="P:cell wall organization"/>
    <property type="evidence" value="ECO:0007669"/>
    <property type="project" value="UniProtKB-KW"/>
</dbReference>
<evidence type="ECO:0000256" key="5">
    <source>
        <dbReference type="ARBA" id="ARBA00023295"/>
    </source>
</evidence>
<evidence type="ECO:0008006" key="12">
    <source>
        <dbReference type="Google" id="ProtNLM"/>
    </source>
</evidence>
<name>A0A494G9R0_SOLLC</name>
<organism evidence="10">
    <name type="scientific">Solanum lycopersicum</name>
    <name type="common">Tomato</name>
    <name type="synonym">Lycopersicon esculentum</name>
    <dbReference type="NCBI Taxonomy" id="4081"/>
    <lineage>
        <taxon>Eukaryota</taxon>
        <taxon>Viridiplantae</taxon>
        <taxon>Streptophyta</taxon>
        <taxon>Embryophyta</taxon>
        <taxon>Tracheophyta</taxon>
        <taxon>Spermatophyta</taxon>
        <taxon>Magnoliopsida</taxon>
        <taxon>eudicotyledons</taxon>
        <taxon>Gunneridae</taxon>
        <taxon>Pentapetalae</taxon>
        <taxon>asterids</taxon>
        <taxon>lamiids</taxon>
        <taxon>Solanales</taxon>
        <taxon>Solanaceae</taxon>
        <taxon>Solanoideae</taxon>
        <taxon>Solaneae</taxon>
        <taxon>Solanum</taxon>
        <taxon>Solanum subgen. Lycopersicon</taxon>
    </lineage>
</organism>
<sequence>MHLFTSLTTVALAATSVIAAPASMDKRADSCSFSGSDGWSKAIDNKKSCSTITLTDIEVPAGETLDLSNLKKGTNVVFKGTTTFGYKEWKGPLVRVSGDDITVDGTDATLDGDGSRWWDTKGTNGGKKKPKFFYAHKMTNSVIKGITVKNSPVQVFSINNSDNLEVNGVTINNKDGDDNGGHNTDAFDVGESNKITI</sequence>
<evidence type="ECO:0000256" key="9">
    <source>
        <dbReference type="SAM" id="SignalP"/>
    </source>
</evidence>
<keyword evidence="3" id="KW-0677">Repeat</keyword>
<keyword evidence="6" id="KW-0961">Cell wall biogenesis/degradation</keyword>
<comment type="similarity">
    <text evidence="1 7">Belongs to the glycosyl hydrolase 28 family.</text>
</comment>
<protein>
    <recommendedName>
        <fullName evidence="12">Endopolygalacturonase</fullName>
    </recommendedName>
</protein>
<dbReference type="Gramene" id="Solyc00g104730.2.1">
    <property type="protein sequence ID" value="Solyc00g104730.2.1"/>
    <property type="gene ID" value="Solyc00g104730.2"/>
</dbReference>
<dbReference type="InterPro" id="IPR050434">
    <property type="entry name" value="Glycosyl_hydrlase_28"/>
</dbReference>
<dbReference type="InterPro" id="IPR000743">
    <property type="entry name" value="Glyco_hydro_28"/>
</dbReference>
<evidence type="ECO:0000256" key="1">
    <source>
        <dbReference type="ARBA" id="ARBA00008834"/>
    </source>
</evidence>
<dbReference type="Pfam" id="PF00295">
    <property type="entry name" value="Glyco_hydro_28"/>
    <property type="match status" value="1"/>
</dbReference>
<evidence type="ECO:0000256" key="6">
    <source>
        <dbReference type="ARBA" id="ARBA00023316"/>
    </source>
</evidence>
<dbReference type="AlphaFoldDB" id="A0A494G9R0"/>